<reference evidence="1" key="1">
    <citation type="submission" date="2023-01" db="EMBL/GenBank/DDBJ databases">
        <title>Genome assembly of the deep-sea coral Lophelia pertusa.</title>
        <authorList>
            <person name="Herrera S."/>
            <person name="Cordes E."/>
        </authorList>
    </citation>
    <scope>NUCLEOTIDE SEQUENCE</scope>
    <source>
        <strain evidence="1">USNM1676648</strain>
        <tissue evidence="1">Polyp</tissue>
    </source>
</reference>
<proteinExistence type="predicted"/>
<dbReference type="Proteomes" id="UP001163046">
    <property type="component" value="Unassembled WGS sequence"/>
</dbReference>
<evidence type="ECO:0000313" key="2">
    <source>
        <dbReference type="Proteomes" id="UP001163046"/>
    </source>
</evidence>
<comment type="caution">
    <text evidence="1">The sequence shown here is derived from an EMBL/GenBank/DDBJ whole genome shotgun (WGS) entry which is preliminary data.</text>
</comment>
<keyword evidence="2" id="KW-1185">Reference proteome</keyword>
<accession>A0A9W9ZHJ9</accession>
<organism evidence="1 2">
    <name type="scientific">Desmophyllum pertusum</name>
    <dbReference type="NCBI Taxonomy" id="174260"/>
    <lineage>
        <taxon>Eukaryota</taxon>
        <taxon>Metazoa</taxon>
        <taxon>Cnidaria</taxon>
        <taxon>Anthozoa</taxon>
        <taxon>Hexacorallia</taxon>
        <taxon>Scleractinia</taxon>
        <taxon>Caryophylliina</taxon>
        <taxon>Caryophylliidae</taxon>
        <taxon>Desmophyllum</taxon>
    </lineage>
</organism>
<evidence type="ECO:0000313" key="1">
    <source>
        <dbReference type="EMBL" id="KAJ7381871.1"/>
    </source>
</evidence>
<dbReference type="EMBL" id="MU825978">
    <property type="protein sequence ID" value="KAJ7381871.1"/>
    <property type="molecule type" value="Genomic_DNA"/>
</dbReference>
<gene>
    <name evidence="1" type="ORF">OS493_038575</name>
</gene>
<name>A0A9W9ZHJ9_9CNID</name>
<sequence length="63" mass="6461">TASFDSSRPAAYGGFLWSANLRAVKHLAGDAIVQALGIAHSSLAGENGAPATYRDFLICQPAG</sequence>
<dbReference type="AlphaFoldDB" id="A0A9W9ZHJ9"/>
<protein>
    <submittedName>
        <fullName evidence="1">Uncharacterized protein</fullName>
    </submittedName>
</protein>
<feature type="non-terminal residue" evidence="1">
    <location>
        <position position="1"/>
    </location>
</feature>